<keyword evidence="11 12" id="KW-0472">Membrane</keyword>
<dbReference type="Proteomes" id="UP001161691">
    <property type="component" value="Unassembled WGS sequence"/>
</dbReference>
<keyword evidence="7" id="KW-0547">Nucleotide-binding</keyword>
<evidence type="ECO:0000256" key="6">
    <source>
        <dbReference type="ARBA" id="ARBA00022679"/>
    </source>
</evidence>
<dbReference type="SMART" id="SM00387">
    <property type="entry name" value="HATPase_c"/>
    <property type="match status" value="1"/>
</dbReference>
<reference evidence="15" key="1">
    <citation type="submission" date="2023-04" db="EMBL/GenBank/DDBJ databases">
        <title>Comparative genomic analysis of Cohnella hashimotonis sp. nov., isolated from the International Space Station.</title>
        <authorList>
            <person name="Venkateswaran K."/>
            <person name="Simpson A."/>
        </authorList>
    </citation>
    <scope>NUCLEOTIDE SEQUENCE</scope>
    <source>
        <strain evidence="15">F6_2S_P_1</strain>
    </source>
</reference>
<dbReference type="GO" id="GO:0004673">
    <property type="term" value="F:protein histidine kinase activity"/>
    <property type="evidence" value="ECO:0007669"/>
    <property type="project" value="UniProtKB-EC"/>
</dbReference>
<dbReference type="Gene3D" id="3.30.565.10">
    <property type="entry name" value="Histidine kinase-like ATPase, C-terminal domain"/>
    <property type="match status" value="1"/>
</dbReference>
<comment type="catalytic activity">
    <reaction evidence="1">
        <text>ATP + protein L-histidine = ADP + protein N-phospho-L-histidine.</text>
        <dbReference type="EC" id="2.7.13.3"/>
    </reaction>
</comment>
<dbReference type="Gene3D" id="6.10.340.10">
    <property type="match status" value="1"/>
</dbReference>
<evidence type="ECO:0000256" key="7">
    <source>
        <dbReference type="ARBA" id="ARBA00022741"/>
    </source>
</evidence>
<keyword evidence="5" id="KW-0597">Phosphoprotein</keyword>
<evidence type="ECO:0000256" key="12">
    <source>
        <dbReference type="SAM" id="Phobius"/>
    </source>
</evidence>
<feature type="domain" description="HAMP" evidence="14">
    <location>
        <begin position="327"/>
        <end position="379"/>
    </location>
</feature>
<dbReference type="InterPro" id="IPR036890">
    <property type="entry name" value="HATPase_C_sf"/>
</dbReference>
<evidence type="ECO:0000256" key="1">
    <source>
        <dbReference type="ARBA" id="ARBA00000085"/>
    </source>
</evidence>
<dbReference type="PROSITE" id="PS50109">
    <property type="entry name" value="HIS_KIN"/>
    <property type="match status" value="1"/>
</dbReference>
<sequence length="620" mass="68887">MRKWRFPANNSIAYRLFVIYLLAISVPVFLYGAVSYTLSARNVENNYIRNKAAISDQIMRNIDENVLILQKQSASLFLISKEITYMLGSGPGDTSDAYFDYKERLDRYFLALIQMNDKLNGITLIDTHGEIKYAINVQGRNSVAGSVLDEPWFKETMALNGAPHFLDPHTNDFLFNPVSAPKPVVISVAQSITDYNAEGPAGVLLVDQNTEQFFGDIANINLQEGEQTAIISRTGKLIYSNVQWGEQESAKLLSVAKGLGRGQVKTDIGGRSMLVIASAPSQYGFQVVSLLPMSELQKKSGFLRSITALMLIVVSGIVLIISIVVSYLIVKPLRRLMPSFKQLEMGNFSTRVPVKGNDELARISQAFNTMVGNIESLIVQKYEANLLRNQAELNALQSQINPHFLYNTLYATKSVIDRHDYERASAMVQNLSGIFRYSLHQGSSAVTLREEIDHIRKYIYLHDIRFAGRFSTVFEIDDALWEKPVPRLTLQPLVENAFQHGLANKTIGGELRITAKPAGDHWLIYIYDNGSGMSEEEISRLNGWFAQLSSEAAAGLPKSVVHESPADEGKGSGLGIRNVHARIRLHFGPAFGIKISGKAGAFTTVRIKLPLHDRLGEEAV</sequence>
<keyword evidence="9" id="KW-0067">ATP-binding</keyword>
<dbReference type="EMBL" id="JAGRPV010000001">
    <property type="protein sequence ID" value="MDI4644463.1"/>
    <property type="molecule type" value="Genomic_DNA"/>
</dbReference>
<evidence type="ECO:0000313" key="16">
    <source>
        <dbReference type="Proteomes" id="UP001161691"/>
    </source>
</evidence>
<dbReference type="PROSITE" id="PS50885">
    <property type="entry name" value="HAMP"/>
    <property type="match status" value="1"/>
</dbReference>
<dbReference type="EC" id="2.7.13.3" evidence="3"/>
<proteinExistence type="predicted"/>
<keyword evidence="12" id="KW-0812">Transmembrane</keyword>
<dbReference type="InterPro" id="IPR050640">
    <property type="entry name" value="Bact_2-comp_sensor_kinase"/>
</dbReference>
<dbReference type="InterPro" id="IPR010559">
    <property type="entry name" value="Sig_transdc_His_kin_internal"/>
</dbReference>
<keyword evidence="16" id="KW-1185">Reference proteome</keyword>
<evidence type="ECO:0000313" key="15">
    <source>
        <dbReference type="EMBL" id="MDI4644463.1"/>
    </source>
</evidence>
<dbReference type="SUPFAM" id="SSF55874">
    <property type="entry name" value="ATPase domain of HSP90 chaperone/DNA topoisomerase II/histidine kinase"/>
    <property type="match status" value="1"/>
</dbReference>
<comment type="caution">
    <text evidence="15">The sequence shown here is derived from an EMBL/GenBank/DDBJ whole genome shotgun (WGS) entry which is preliminary data.</text>
</comment>
<dbReference type="PANTHER" id="PTHR34220">
    <property type="entry name" value="SENSOR HISTIDINE KINASE YPDA"/>
    <property type="match status" value="1"/>
</dbReference>
<evidence type="ECO:0000256" key="11">
    <source>
        <dbReference type="ARBA" id="ARBA00023136"/>
    </source>
</evidence>
<evidence type="ECO:0000259" key="13">
    <source>
        <dbReference type="PROSITE" id="PS50109"/>
    </source>
</evidence>
<dbReference type="InterPro" id="IPR003594">
    <property type="entry name" value="HATPase_dom"/>
</dbReference>
<dbReference type="Pfam" id="PF00672">
    <property type="entry name" value="HAMP"/>
    <property type="match status" value="1"/>
</dbReference>
<keyword evidence="12" id="KW-1133">Transmembrane helix</keyword>
<evidence type="ECO:0000256" key="8">
    <source>
        <dbReference type="ARBA" id="ARBA00022777"/>
    </source>
</evidence>
<feature type="transmembrane region" description="Helical" evidence="12">
    <location>
        <begin position="306"/>
        <end position="330"/>
    </location>
</feature>
<evidence type="ECO:0000256" key="4">
    <source>
        <dbReference type="ARBA" id="ARBA00022475"/>
    </source>
</evidence>
<comment type="subcellular location">
    <subcellularLocation>
        <location evidence="2">Cell membrane</location>
        <topology evidence="2">Multi-pass membrane protein</topology>
    </subcellularLocation>
</comment>
<dbReference type="Pfam" id="PF02518">
    <property type="entry name" value="HATPase_c"/>
    <property type="match status" value="1"/>
</dbReference>
<evidence type="ECO:0000256" key="9">
    <source>
        <dbReference type="ARBA" id="ARBA00022840"/>
    </source>
</evidence>
<dbReference type="RefSeq" id="WP_282907465.1">
    <property type="nucleotide sequence ID" value="NZ_JAGRPV010000001.1"/>
</dbReference>
<keyword evidence="10" id="KW-0902">Two-component regulatory system</keyword>
<feature type="domain" description="Histidine kinase" evidence="13">
    <location>
        <begin position="490"/>
        <end position="613"/>
    </location>
</feature>
<gene>
    <name evidence="15" type="ORF">KB449_05785</name>
</gene>
<dbReference type="CDD" id="cd06225">
    <property type="entry name" value="HAMP"/>
    <property type="match status" value="1"/>
</dbReference>
<keyword evidence="6 15" id="KW-0808">Transferase</keyword>
<organism evidence="15 16">
    <name type="scientific">Cohnella hashimotonis</name>
    <dbReference type="NCBI Taxonomy" id="2826895"/>
    <lineage>
        <taxon>Bacteria</taxon>
        <taxon>Bacillati</taxon>
        <taxon>Bacillota</taxon>
        <taxon>Bacilli</taxon>
        <taxon>Bacillales</taxon>
        <taxon>Paenibacillaceae</taxon>
        <taxon>Cohnella</taxon>
    </lineage>
</organism>
<dbReference type="CDD" id="cd18773">
    <property type="entry name" value="PDC1_HK_sensor"/>
    <property type="match status" value="1"/>
</dbReference>
<name>A0ABT6TCA0_9BACL</name>
<evidence type="ECO:0000256" key="10">
    <source>
        <dbReference type="ARBA" id="ARBA00023012"/>
    </source>
</evidence>
<dbReference type="SUPFAM" id="SSF158472">
    <property type="entry name" value="HAMP domain-like"/>
    <property type="match status" value="1"/>
</dbReference>
<evidence type="ECO:0000256" key="5">
    <source>
        <dbReference type="ARBA" id="ARBA00022553"/>
    </source>
</evidence>
<evidence type="ECO:0000259" key="14">
    <source>
        <dbReference type="PROSITE" id="PS50885"/>
    </source>
</evidence>
<protein>
    <recommendedName>
        <fullName evidence="3">histidine kinase</fullName>
        <ecNumber evidence="3">2.7.13.3</ecNumber>
    </recommendedName>
</protein>
<dbReference type="SMART" id="SM00304">
    <property type="entry name" value="HAMP"/>
    <property type="match status" value="1"/>
</dbReference>
<feature type="transmembrane region" description="Helical" evidence="12">
    <location>
        <begin position="12"/>
        <end position="34"/>
    </location>
</feature>
<evidence type="ECO:0000256" key="3">
    <source>
        <dbReference type="ARBA" id="ARBA00012438"/>
    </source>
</evidence>
<dbReference type="Pfam" id="PF06580">
    <property type="entry name" value="His_kinase"/>
    <property type="match status" value="1"/>
</dbReference>
<accession>A0ABT6TCA0</accession>
<keyword evidence="8 15" id="KW-0418">Kinase</keyword>
<dbReference type="InterPro" id="IPR005467">
    <property type="entry name" value="His_kinase_dom"/>
</dbReference>
<dbReference type="PANTHER" id="PTHR34220:SF7">
    <property type="entry name" value="SENSOR HISTIDINE KINASE YPDA"/>
    <property type="match status" value="1"/>
</dbReference>
<keyword evidence="4" id="KW-1003">Cell membrane</keyword>
<dbReference type="InterPro" id="IPR003660">
    <property type="entry name" value="HAMP_dom"/>
</dbReference>
<evidence type="ECO:0000256" key="2">
    <source>
        <dbReference type="ARBA" id="ARBA00004651"/>
    </source>
</evidence>